<dbReference type="Gene3D" id="3.30.565.10">
    <property type="entry name" value="Histidine kinase-like ATPase, C-terminal domain"/>
    <property type="match status" value="1"/>
</dbReference>
<dbReference type="PANTHER" id="PTHR34220:SF7">
    <property type="entry name" value="SENSOR HISTIDINE KINASE YPDA"/>
    <property type="match status" value="1"/>
</dbReference>
<dbReference type="GO" id="GO:0000155">
    <property type="term" value="F:phosphorelay sensor kinase activity"/>
    <property type="evidence" value="ECO:0007669"/>
    <property type="project" value="InterPro"/>
</dbReference>
<evidence type="ECO:0000256" key="7">
    <source>
        <dbReference type="ARBA" id="ARBA00022741"/>
    </source>
</evidence>
<dbReference type="OrthoDB" id="9776552at2"/>
<evidence type="ECO:0000256" key="12">
    <source>
        <dbReference type="SAM" id="Phobius"/>
    </source>
</evidence>
<dbReference type="InterPro" id="IPR003594">
    <property type="entry name" value="HATPase_dom"/>
</dbReference>
<feature type="transmembrane region" description="Helical" evidence="12">
    <location>
        <begin position="285"/>
        <end position="306"/>
    </location>
</feature>
<dbReference type="PROSITE" id="PS50109">
    <property type="entry name" value="HIS_KIN"/>
    <property type="match status" value="1"/>
</dbReference>
<evidence type="ECO:0000256" key="3">
    <source>
        <dbReference type="ARBA" id="ARBA00012438"/>
    </source>
</evidence>
<proteinExistence type="predicted"/>
<feature type="domain" description="HAMP" evidence="14">
    <location>
        <begin position="307"/>
        <end position="359"/>
    </location>
</feature>
<dbReference type="PROSITE" id="PS50885">
    <property type="entry name" value="HAMP"/>
    <property type="match status" value="1"/>
</dbReference>
<dbReference type="GO" id="GO:0005524">
    <property type="term" value="F:ATP binding"/>
    <property type="evidence" value="ECO:0007669"/>
    <property type="project" value="UniProtKB-KW"/>
</dbReference>
<evidence type="ECO:0000256" key="2">
    <source>
        <dbReference type="ARBA" id="ARBA00004651"/>
    </source>
</evidence>
<keyword evidence="5" id="KW-0597">Phosphoprotein</keyword>
<keyword evidence="7" id="KW-0547">Nucleotide-binding</keyword>
<keyword evidence="4" id="KW-1003">Cell membrane</keyword>
<feature type="transmembrane region" description="Helical" evidence="12">
    <location>
        <begin position="20"/>
        <end position="41"/>
    </location>
</feature>
<evidence type="ECO:0000256" key="4">
    <source>
        <dbReference type="ARBA" id="ARBA00022475"/>
    </source>
</evidence>
<dbReference type="CDD" id="cd06225">
    <property type="entry name" value="HAMP"/>
    <property type="match status" value="1"/>
</dbReference>
<organism evidence="15 16">
    <name type="scientific">Oceanobacillus oncorhynchi</name>
    <dbReference type="NCBI Taxonomy" id="545501"/>
    <lineage>
        <taxon>Bacteria</taxon>
        <taxon>Bacillati</taxon>
        <taxon>Bacillota</taxon>
        <taxon>Bacilli</taxon>
        <taxon>Bacillales</taxon>
        <taxon>Bacillaceae</taxon>
        <taxon>Oceanobacillus</taxon>
    </lineage>
</organism>
<keyword evidence="8 15" id="KW-0418">Kinase</keyword>
<evidence type="ECO:0000259" key="13">
    <source>
        <dbReference type="PROSITE" id="PS50109"/>
    </source>
</evidence>
<dbReference type="EC" id="2.7.13.3" evidence="3"/>
<feature type="domain" description="Histidine kinase" evidence="13">
    <location>
        <begin position="397"/>
        <end position="570"/>
    </location>
</feature>
<evidence type="ECO:0000313" key="15">
    <source>
        <dbReference type="EMBL" id="CEI81151.1"/>
    </source>
</evidence>
<dbReference type="STRING" id="545501.BN997_00969"/>
<gene>
    <name evidence="15" type="primary">yehU</name>
    <name evidence="15" type="ORF">BN997_00969</name>
</gene>
<sequence length="581" mass="67032">MNEMNLFKQGFINLKFRKKILLICIVASCLPIMTLGSMWYYQIQDSLVTRENENLSEALNQSILNIDYKIDNYLNIVNQIVWNEEIKNGLTAEYDSNYEMYKFYNDTLAPTLATPPTLQTDIDSITVYTDNQMNPYDQLLRPLADINQNSWFNSTKDSNRPTLVASSEDEIFKLIYPIFDERRMYNNILQMEINYQQFFDSMSSLFEEDYGVAILDSDGNPVYSYETFSDRSLEGKFSLLESAEGVDNIESDFVIQQAELPSYSWTVYLYRPTDIISAATLPMRVTVVLVILLSILIMVLSIYLLAKVVVRPLEKLSENMRKIEEGDLTVSVFNSGTDEIGSLIKQFGDMVNKLNNMINQVYKSKIAQQEYEMKALQAQINPHFFYNSLSLINSKAIMAEQEEISQMTQHLSSFYRTTLNKGRSIIEVEKELENVISYINIQQLMHSNSFDVHYELDKSTYHYTMLNLLLQPLVENAINHGIDHKESSERGKLMIKLKRIENTLEFSVTDNGAGIEPTKLQSILTTKTEGYGVRNVHNRVQLFYGSSYGLKYESEMDYYTKVTLVIPIVHGETQLSHHVDE</sequence>
<evidence type="ECO:0000256" key="6">
    <source>
        <dbReference type="ARBA" id="ARBA00022679"/>
    </source>
</evidence>
<dbReference type="EMBL" id="CDGG01000001">
    <property type="protein sequence ID" value="CEI81151.1"/>
    <property type="molecule type" value="Genomic_DNA"/>
</dbReference>
<dbReference type="InterPro" id="IPR010559">
    <property type="entry name" value="Sig_transdc_His_kin_internal"/>
</dbReference>
<keyword evidence="12" id="KW-0812">Transmembrane</keyword>
<keyword evidence="16" id="KW-1185">Reference proteome</keyword>
<dbReference type="SUPFAM" id="SSF158472">
    <property type="entry name" value="HAMP domain-like"/>
    <property type="match status" value="1"/>
</dbReference>
<dbReference type="InterPro" id="IPR003660">
    <property type="entry name" value="HAMP_dom"/>
</dbReference>
<comment type="catalytic activity">
    <reaction evidence="1">
        <text>ATP + protein L-histidine = ADP + protein N-phospho-L-histidine.</text>
        <dbReference type="EC" id="2.7.13.3"/>
    </reaction>
</comment>
<keyword evidence="12" id="KW-1133">Transmembrane helix</keyword>
<dbReference type="Pfam" id="PF00672">
    <property type="entry name" value="HAMP"/>
    <property type="match status" value="1"/>
</dbReference>
<evidence type="ECO:0000256" key="5">
    <source>
        <dbReference type="ARBA" id="ARBA00022553"/>
    </source>
</evidence>
<protein>
    <recommendedName>
        <fullName evidence="3">histidine kinase</fullName>
        <ecNumber evidence="3">2.7.13.3</ecNumber>
    </recommendedName>
</protein>
<keyword evidence="11 12" id="KW-0472">Membrane</keyword>
<evidence type="ECO:0000256" key="9">
    <source>
        <dbReference type="ARBA" id="ARBA00022840"/>
    </source>
</evidence>
<evidence type="ECO:0000256" key="11">
    <source>
        <dbReference type="ARBA" id="ARBA00023136"/>
    </source>
</evidence>
<accession>A0A0A1MQ05</accession>
<comment type="subcellular location">
    <subcellularLocation>
        <location evidence="2">Cell membrane</location>
        <topology evidence="2">Multi-pass membrane protein</topology>
    </subcellularLocation>
</comment>
<dbReference type="SMART" id="SM00387">
    <property type="entry name" value="HATPase_c"/>
    <property type="match status" value="1"/>
</dbReference>
<dbReference type="Pfam" id="PF02518">
    <property type="entry name" value="HATPase_c"/>
    <property type="match status" value="1"/>
</dbReference>
<dbReference type="InterPro" id="IPR005467">
    <property type="entry name" value="His_kinase_dom"/>
</dbReference>
<keyword evidence="9" id="KW-0067">ATP-binding</keyword>
<dbReference type="AlphaFoldDB" id="A0A0A1MQ05"/>
<reference evidence="15 16" key="1">
    <citation type="submission" date="2014-11" db="EMBL/GenBank/DDBJ databases">
        <authorList>
            <person name="Urmite Genomes Urmite Genomes"/>
        </authorList>
    </citation>
    <scope>NUCLEOTIDE SEQUENCE [LARGE SCALE GENOMIC DNA]</scope>
    <source>
        <strain evidence="15 16">Oc5</strain>
    </source>
</reference>
<evidence type="ECO:0000313" key="16">
    <source>
        <dbReference type="Proteomes" id="UP000040453"/>
    </source>
</evidence>
<keyword evidence="10" id="KW-0902">Two-component regulatory system</keyword>
<dbReference type="GO" id="GO:0005886">
    <property type="term" value="C:plasma membrane"/>
    <property type="evidence" value="ECO:0007669"/>
    <property type="project" value="UniProtKB-SubCell"/>
</dbReference>
<evidence type="ECO:0000256" key="8">
    <source>
        <dbReference type="ARBA" id="ARBA00022777"/>
    </source>
</evidence>
<evidence type="ECO:0000259" key="14">
    <source>
        <dbReference type="PROSITE" id="PS50885"/>
    </source>
</evidence>
<dbReference type="Proteomes" id="UP000040453">
    <property type="component" value="Unassembled WGS sequence"/>
</dbReference>
<dbReference type="PANTHER" id="PTHR34220">
    <property type="entry name" value="SENSOR HISTIDINE KINASE YPDA"/>
    <property type="match status" value="1"/>
</dbReference>
<evidence type="ECO:0000256" key="10">
    <source>
        <dbReference type="ARBA" id="ARBA00023012"/>
    </source>
</evidence>
<name>A0A0A1MQ05_9BACI</name>
<evidence type="ECO:0000256" key="1">
    <source>
        <dbReference type="ARBA" id="ARBA00000085"/>
    </source>
</evidence>
<keyword evidence="6" id="KW-0808">Transferase</keyword>
<dbReference type="SUPFAM" id="SSF55874">
    <property type="entry name" value="ATPase domain of HSP90 chaperone/DNA topoisomerase II/histidine kinase"/>
    <property type="match status" value="1"/>
</dbReference>
<dbReference type="Gene3D" id="6.10.340.10">
    <property type="match status" value="1"/>
</dbReference>
<dbReference type="InterPro" id="IPR050640">
    <property type="entry name" value="Bact_2-comp_sensor_kinase"/>
</dbReference>
<dbReference type="SMART" id="SM00304">
    <property type="entry name" value="HAMP"/>
    <property type="match status" value="1"/>
</dbReference>
<dbReference type="InterPro" id="IPR036890">
    <property type="entry name" value="HATPase_C_sf"/>
</dbReference>
<dbReference type="Pfam" id="PF06580">
    <property type="entry name" value="His_kinase"/>
    <property type="match status" value="1"/>
</dbReference>